<evidence type="ECO:0000256" key="2">
    <source>
        <dbReference type="ARBA" id="ARBA00007400"/>
    </source>
</evidence>
<dbReference type="PANTHER" id="PTHR40074:SF2">
    <property type="entry name" value="O-ACETYLTRANSFERASE WECH"/>
    <property type="match status" value="1"/>
</dbReference>
<dbReference type="GO" id="GO:0016413">
    <property type="term" value="F:O-acetyltransferase activity"/>
    <property type="evidence" value="ECO:0007669"/>
    <property type="project" value="TreeGrafter"/>
</dbReference>
<feature type="domain" description="Acyltransferase 3" evidence="8">
    <location>
        <begin position="10"/>
        <end position="145"/>
    </location>
</feature>
<organism evidence="9 10">
    <name type="scientific">Candidatus Eisenbergiella intestinigallinarum</name>
    <dbReference type="NCBI Taxonomy" id="2838549"/>
    <lineage>
        <taxon>Bacteria</taxon>
        <taxon>Bacillati</taxon>
        <taxon>Bacillota</taxon>
        <taxon>Clostridia</taxon>
        <taxon>Lachnospirales</taxon>
        <taxon>Lachnospiraceae</taxon>
        <taxon>Eisenbergiella</taxon>
    </lineage>
</organism>
<name>A0A9D2QHF4_9FIRM</name>
<gene>
    <name evidence="9" type="ORF">H9926_04570</name>
</gene>
<dbReference type="Proteomes" id="UP000823922">
    <property type="component" value="Unassembled WGS sequence"/>
</dbReference>
<reference evidence="9" key="1">
    <citation type="journal article" date="2021" name="PeerJ">
        <title>Extensive microbial diversity within the chicken gut microbiome revealed by metagenomics and culture.</title>
        <authorList>
            <person name="Gilroy R."/>
            <person name="Ravi A."/>
            <person name="Getino M."/>
            <person name="Pursley I."/>
            <person name="Horton D.L."/>
            <person name="Alikhan N.F."/>
            <person name="Baker D."/>
            <person name="Gharbi K."/>
            <person name="Hall N."/>
            <person name="Watson M."/>
            <person name="Adriaenssens E.M."/>
            <person name="Foster-Nyarko E."/>
            <person name="Jarju S."/>
            <person name="Secka A."/>
            <person name="Antonio M."/>
            <person name="Oren A."/>
            <person name="Chaudhuri R.R."/>
            <person name="La Ragione R."/>
            <person name="Hildebrand F."/>
            <person name="Pallen M.J."/>
        </authorList>
    </citation>
    <scope>NUCLEOTIDE SEQUENCE</scope>
    <source>
        <strain evidence="9">ChiBcec1-1630</strain>
    </source>
</reference>
<feature type="transmembrane region" description="Helical" evidence="7">
    <location>
        <begin position="12"/>
        <end position="29"/>
    </location>
</feature>
<dbReference type="GO" id="GO:0009246">
    <property type="term" value="P:enterobacterial common antigen biosynthetic process"/>
    <property type="evidence" value="ECO:0007669"/>
    <property type="project" value="TreeGrafter"/>
</dbReference>
<evidence type="ECO:0000313" key="10">
    <source>
        <dbReference type="Proteomes" id="UP000823922"/>
    </source>
</evidence>
<evidence type="ECO:0000259" key="8">
    <source>
        <dbReference type="Pfam" id="PF01757"/>
    </source>
</evidence>
<evidence type="ECO:0000256" key="6">
    <source>
        <dbReference type="ARBA" id="ARBA00023136"/>
    </source>
</evidence>
<evidence type="ECO:0000256" key="3">
    <source>
        <dbReference type="ARBA" id="ARBA00022475"/>
    </source>
</evidence>
<feature type="transmembrane region" description="Helical" evidence="7">
    <location>
        <begin position="85"/>
        <end position="108"/>
    </location>
</feature>
<evidence type="ECO:0000256" key="4">
    <source>
        <dbReference type="ARBA" id="ARBA00022692"/>
    </source>
</evidence>
<evidence type="ECO:0000313" key="9">
    <source>
        <dbReference type="EMBL" id="HJC87273.1"/>
    </source>
</evidence>
<keyword evidence="9" id="KW-0012">Acyltransferase</keyword>
<comment type="caution">
    <text evidence="9">The sequence shown here is derived from an EMBL/GenBank/DDBJ whole genome shotgun (WGS) entry which is preliminary data.</text>
</comment>
<sequence length="145" mass="16501">MVSGRKRQANFELLRILAMLMVVVMHFLAQTEALPAAGAGRFPTEREIFGVLLESFCIVAVNVYVLLSGYFLSEKAFSFRRLLNLLLQILFYTLLIPAVLALAGQLAWQEVLNPYHLWNCLFPVESGHYWFVTAYVVMLLFSPVL</sequence>
<reference evidence="9" key="2">
    <citation type="submission" date="2021-04" db="EMBL/GenBank/DDBJ databases">
        <authorList>
            <person name="Gilroy R."/>
        </authorList>
    </citation>
    <scope>NUCLEOTIDE SEQUENCE</scope>
    <source>
        <strain evidence="9">ChiBcec1-1630</strain>
    </source>
</reference>
<keyword evidence="4 7" id="KW-0812">Transmembrane</keyword>
<dbReference type="EMBL" id="DWVS01000112">
    <property type="protein sequence ID" value="HJC87273.1"/>
    <property type="molecule type" value="Genomic_DNA"/>
</dbReference>
<feature type="transmembrane region" description="Helical" evidence="7">
    <location>
        <begin position="49"/>
        <end position="73"/>
    </location>
</feature>
<comment type="similarity">
    <text evidence="2">Belongs to the acyltransferase 3 family.</text>
</comment>
<evidence type="ECO:0000256" key="7">
    <source>
        <dbReference type="SAM" id="Phobius"/>
    </source>
</evidence>
<dbReference type="AlphaFoldDB" id="A0A9D2QHF4"/>
<dbReference type="PANTHER" id="PTHR40074">
    <property type="entry name" value="O-ACETYLTRANSFERASE WECH"/>
    <property type="match status" value="1"/>
</dbReference>
<keyword evidence="6 7" id="KW-0472">Membrane</keyword>
<accession>A0A9D2QHF4</accession>
<dbReference type="GO" id="GO:0005886">
    <property type="term" value="C:plasma membrane"/>
    <property type="evidence" value="ECO:0007669"/>
    <property type="project" value="UniProtKB-SubCell"/>
</dbReference>
<comment type="subcellular location">
    <subcellularLocation>
        <location evidence="1">Cell membrane</location>
        <topology evidence="1">Multi-pass membrane protein</topology>
    </subcellularLocation>
</comment>
<feature type="non-terminal residue" evidence="9">
    <location>
        <position position="145"/>
    </location>
</feature>
<evidence type="ECO:0000256" key="5">
    <source>
        <dbReference type="ARBA" id="ARBA00022989"/>
    </source>
</evidence>
<keyword evidence="9" id="KW-0808">Transferase</keyword>
<proteinExistence type="inferred from homology"/>
<keyword evidence="3" id="KW-1003">Cell membrane</keyword>
<dbReference type="InterPro" id="IPR002656">
    <property type="entry name" value="Acyl_transf_3_dom"/>
</dbReference>
<feature type="transmembrane region" description="Helical" evidence="7">
    <location>
        <begin position="128"/>
        <end position="144"/>
    </location>
</feature>
<protein>
    <submittedName>
        <fullName evidence="9">Acyltransferase family protein</fullName>
    </submittedName>
</protein>
<keyword evidence="5 7" id="KW-1133">Transmembrane helix</keyword>
<dbReference type="Pfam" id="PF01757">
    <property type="entry name" value="Acyl_transf_3"/>
    <property type="match status" value="1"/>
</dbReference>
<evidence type="ECO:0000256" key="1">
    <source>
        <dbReference type="ARBA" id="ARBA00004651"/>
    </source>
</evidence>